<dbReference type="RefSeq" id="WP_150031779.1">
    <property type="nucleotide sequence ID" value="NZ_VWSH01000001.1"/>
</dbReference>
<name>A0A5M6CQE5_9BACT</name>
<organism evidence="2 3">
    <name type="scientific">Taibaiella lutea</name>
    <dbReference type="NCBI Taxonomy" id="2608001"/>
    <lineage>
        <taxon>Bacteria</taxon>
        <taxon>Pseudomonadati</taxon>
        <taxon>Bacteroidota</taxon>
        <taxon>Chitinophagia</taxon>
        <taxon>Chitinophagales</taxon>
        <taxon>Chitinophagaceae</taxon>
        <taxon>Taibaiella</taxon>
    </lineage>
</organism>
<keyword evidence="3" id="KW-1185">Reference proteome</keyword>
<sequence>MRKICLQIILCCFFSIKLQATVLPYESTPFFGDYQWIPAIKLGYTGGLGLDNKFRNGLEVGFHYCRDGNLFLQGPSATVTFAYENRQFRIIPKVGYEVSLVFLTGKADFWLMGGELYFTPSAGITAIRKDVHLMVGYNTCLKDDAKSGIHFSAYINLRLKKLDMHNRRD</sequence>
<proteinExistence type="predicted"/>
<accession>A0A5M6CQE5</accession>
<feature type="signal peptide" evidence="1">
    <location>
        <begin position="1"/>
        <end position="20"/>
    </location>
</feature>
<evidence type="ECO:0008006" key="4">
    <source>
        <dbReference type="Google" id="ProtNLM"/>
    </source>
</evidence>
<feature type="chain" id="PRO_5024281565" description="Outer membrane protein beta-barrel domain-containing protein" evidence="1">
    <location>
        <begin position="21"/>
        <end position="169"/>
    </location>
</feature>
<dbReference type="Proteomes" id="UP000323632">
    <property type="component" value="Unassembled WGS sequence"/>
</dbReference>
<evidence type="ECO:0000313" key="3">
    <source>
        <dbReference type="Proteomes" id="UP000323632"/>
    </source>
</evidence>
<keyword evidence="1" id="KW-0732">Signal</keyword>
<gene>
    <name evidence="2" type="ORF">F0919_05895</name>
</gene>
<reference evidence="2 3" key="1">
    <citation type="submission" date="2019-09" db="EMBL/GenBank/DDBJ databases">
        <title>Genome sequence and assembly of Taibaiella sp.</title>
        <authorList>
            <person name="Chhetri G."/>
        </authorList>
    </citation>
    <scope>NUCLEOTIDE SEQUENCE [LARGE SCALE GENOMIC DNA]</scope>
    <source>
        <strain evidence="2 3">KVB11</strain>
    </source>
</reference>
<evidence type="ECO:0000256" key="1">
    <source>
        <dbReference type="SAM" id="SignalP"/>
    </source>
</evidence>
<evidence type="ECO:0000313" key="2">
    <source>
        <dbReference type="EMBL" id="KAA5537203.1"/>
    </source>
</evidence>
<dbReference type="AlphaFoldDB" id="A0A5M6CQE5"/>
<protein>
    <recommendedName>
        <fullName evidence="4">Outer membrane protein beta-barrel domain-containing protein</fullName>
    </recommendedName>
</protein>
<comment type="caution">
    <text evidence="2">The sequence shown here is derived from an EMBL/GenBank/DDBJ whole genome shotgun (WGS) entry which is preliminary data.</text>
</comment>
<dbReference type="EMBL" id="VWSH01000001">
    <property type="protein sequence ID" value="KAA5537203.1"/>
    <property type="molecule type" value="Genomic_DNA"/>
</dbReference>